<reference evidence="3 4" key="1">
    <citation type="submission" date="2016-08" db="EMBL/GenBank/DDBJ databases">
        <title>Draft genome of the agarase producing Sphingomonas sp. MCT13.</title>
        <authorList>
            <person name="D'Andrea M.M."/>
            <person name="Rossolini G.M."/>
            <person name="Thaller M.C."/>
        </authorList>
    </citation>
    <scope>NUCLEOTIDE SEQUENCE [LARGE SCALE GENOMIC DNA]</scope>
    <source>
        <strain evidence="3 4">MCT13</strain>
    </source>
</reference>
<comment type="caution">
    <text evidence="3">The sequence shown here is derived from an EMBL/GenBank/DDBJ whole genome shotgun (WGS) entry which is preliminary data.</text>
</comment>
<dbReference type="Pfam" id="PF04820">
    <property type="entry name" value="Trp_halogenase"/>
    <property type="match status" value="1"/>
</dbReference>
<dbReference type="PIRSF" id="PIRSF011396">
    <property type="entry name" value="Trp_halogenase"/>
    <property type="match status" value="1"/>
</dbReference>
<dbReference type="InterPro" id="IPR033856">
    <property type="entry name" value="Trp_halogen"/>
</dbReference>
<organism evidence="3 4">
    <name type="scientific">Sphingomonas turrisvirgatae</name>
    <dbReference type="NCBI Taxonomy" id="1888892"/>
    <lineage>
        <taxon>Bacteria</taxon>
        <taxon>Pseudomonadati</taxon>
        <taxon>Pseudomonadota</taxon>
        <taxon>Alphaproteobacteria</taxon>
        <taxon>Sphingomonadales</taxon>
        <taxon>Sphingomonadaceae</taxon>
        <taxon>Sphingomonas</taxon>
    </lineage>
</organism>
<evidence type="ECO:0000313" key="3">
    <source>
        <dbReference type="EMBL" id="ODP36568.1"/>
    </source>
</evidence>
<dbReference type="InterPro" id="IPR036188">
    <property type="entry name" value="FAD/NAD-bd_sf"/>
</dbReference>
<dbReference type="PANTHER" id="PTHR43747">
    <property type="entry name" value="FAD-BINDING PROTEIN"/>
    <property type="match status" value="1"/>
</dbReference>
<feature type="binding site" evidence="2">
    <location>
        <position position="348"/>
    </location>
    <ligand>
        <name>L-tryptophan</name>
        <dbReference type="ChEBI" id="CHEBI:57912"/>
    </ligand>
</feature>
<feature type="binding site" evidence="2">
    <location>
        <position position="352"/>
    </location>
    <ligand>
        <name>FAD</name>
        <dbReference type="ChEBI" id="CHEBI:57692"/>
    </ligand>
</feature>
<dbReference type="Gene3D" id="3.50.50.60">
    <property type="entry name" value="FAD/NAD(P)-binding domain"/>
    <property type="match status" value="1"/>
</dbReference>
<dbReference type="EMBL" id="MDDS01000057">
    <property type="protein sequence ID" value="ODP36568.1"/>
    <property type="molecule type" value="Genomic_DNA"/>
</dbReference>
<keyword evidence="4" id="KW-1185">Reference proteome</keyword>
<keyword evidence="2" id="KW-0285">Flavoprotein</keyword>
<name>A0A1E3LS42_9SPHN</name>
<evidence type="ECO:0000256" key="1">
    <source>
        <dbReference type="PIRSR" id="PIRSR011396-1"/>
    </source>
</evidence>
<sequence>MAPDIKNILILGGGTAGWACAAVLAQRSAEHGVSLTVVDAADIPTIGVGEATIPTIYDLLNHVGMTDTEVVKAAQATFKYGIQFEGWSRRGETYMHGFGTTGTPRGEDDFFTAWLGGGAYFSSRTLDAFTPAVAAARKGRFARVAERPAGAAQHLYYPLCELSYALHFDAALLARELRANALRNGVVHRSSKIVAVETGERGIAALRTGDGELIEADFFIDCSGLTGVLSRAALGGMFEDWRAYLPCDRAIAVQTARSTAPNPYTRSVAHRAGWRWEIQLQSRTGNGCVYSSDHMSDDEATDLLMSEVAGEAINQPRRIDFRTGRLAEPWEANCVALGLAAGFLEPLESTSIHLISKYALLLEQMLFDNAGKPDDRGRFNAMWRAETEEIRDFLSAHYVVNQRDEPFWTERRDAKRPPSLDRKLQAFAQTGWFDLPDHALFGHDSWFQVLIGQGFALDYPQFAIPRAEAPGLLQFLQNVARAVDVETSAIPRSHQQVIHSLVEGG</sequence>
<dbReference type="OrthoDB" id="462203at2"/>
<dbReference type="AlphaFoldDB" id="A0A1E3LS42"/>
<keyword evidence="2" id="KW-0274">FAD</keyword>
<feature type="binding site" evidence="2">
    <location>
        <begin position="13"/>
        <end position="16"/>
    </location>
    <ligand>
        <name>FAD</name>
        <dbReference type="ChEBI" id="CHEBI:57692"/>
    </ligand>
</feature>
<dbReference type="SUPFAM" id="SSF51905">
    <property type="entry name" value="FAD/NAD(P)-binding domain"/>
    <property type="match status" value="1"/>
</dbReference>
<dbReference type="RefSeq" id="WP_069321502.1">
    <property type="nucleotide sequence ID" value="NZ_MDDS01000057.1"/>
</dbReference>
<evidence type="ECO:0000313" key="4">
    <source>
        <dbReference type="Proteomes" id="UP000094487"/>
    </source>
</evidence>
<dbReference type="InterPro" id="IPR006905">
    <property type="entry name" value="Flavin_halogenase"/>
</dbReference>
<dbReference type="GO" id="GO:0000166">
    <property type="term" value="F:nucleotide binding"/>
    <property type="evidence" value="ECO:0007669"/>
    <property type="project" value="UniProtKB-KW"/>
</dbReference>
<protein>
    <submittedName>
        <fullName evidence="3">Tryptophan halogenase</fullName>
    </submittedName>
</protein>
<gene>
    <name evidence="3" type="ORF">BFL28_04405</name>
</gene>
<dbReference type="GO" id="GO:0004497">
    <property type="term" value="F:monooxygenase activity"/>
    <property type="evidence" value="ECO:0007669"/>
    <property type="project" value="InterPro"/>
</dbReference>
<dbReference type="Proteomes" id="UP000094487">
    <property type="component" value="Unassembled WGS sequence"/>
</dbReference>
<keyword evidence="2" id="KW-0547">Nucleotide-binding</keyword>
<evidence type="ECO:0000256" key="2">
    <source>
        <dbReference type="PIRSR" id="PIRSR011396-2"/>
    </source>
</evidence>
<feature type="active site" evidence="1">
    <location>
        <position position="79"/>
    </location>
</feature>
<accession>A0A1E3LS42</accession>
<feature type="binding site" evidence="2">
    <location>
        <position position="79"/>
    </location>
    <ligand>
        <name>7-chloro-L-tryptophan</name>
        <dbReference type="ChEBI" id="CHEBI:58713"/>
    </ligand>
</feature>
<dbReference type="InterPro" id="IPR050816">
    <property type="entry name" value="Flavin-dep_Halogenase_NPB"/>
</dbReference>
<proteinExistence type="predicted"/>
<dbReference type="PANTHER" id="PTHR43747:SF4">
    <property type="entry name" value="FLAVIN-DEPENDENT TRYPTOPHAN HALOGENASE"/>
    <property type="match status" value="1"/>
</dbReference>
<dbReference type="STRING" id="1888892.BFL28_04405"/>
<feature type="binding site" evidence="2">
    <location>
        <position position="339"/>
    </location>
    <ligand>
        <name>FAD</name>
        <dbReference type="ChEBI" id="CHEBI:57692"/>
    </ligand>
</feature>